<keyword evidence="3" id="KW-1185">Reference proteome</keyword>
<feature type="region of interest" description="Disordered" evidence="1">
    <location>
        <begin position="1"/>
        <end position="38"/>
    </location>
</feature>
<reference evidence="2 3" key="1">
    <citation type="submission" date="2019-05" db="EMBL/GenBank/DDBJ databases">
        <title>Mikania micrantha, genome provides insights into the molecular mechanism of rapid growth.</title>
        <authorList>
            <person name="Liu B."/>
        </authorList>
    </citation>
    <scope>NUCLEOTIDE SEQUENCE [LARGE SCALE GENOMIC DNA]</scope>
    <source>
        <strain evidence="2">NLD-2019</strain>
        <tissue evidence="2">Leaf</tissue>
    </source>
</reference>
<sequence>MVRCQGRPIKRKRRLGFGEPQMRNREGSDWTAKRETGERRVDRRDIVPLRLQDSDNLVSQCDKAPPILQLTER</sequence>
<comment type="caution">
    <text evidence="2">The sequence shown here is derived from an EMBL/GenBank/DDBJ whole genome shotgun (WGS) entry which is preliminary data.</text>
</comment>
<feature type="compositionally biased region" description="Basic and acidic residues" evidence="1">
    <location>
        <begin position="22"/>
        <end position="38"/>
    </location>
</feature>
<dbReference type="AlphaFoldDB" id="A0A5N6N0C4"/>
<evidence type="ECO:0000313" key="3">
    <source>
        <dbReference type="Proteomes" id="UP000326396"/>
    </source>
</evidence>
<dbReference type="Proteomes" id="UP000326396">
    <property type="component" value="Linkage Group LG4"/>
</dbReference>
<dbReference type="EMBL" id="SZYD01000014">
    <property type="protein sequence ID" value="KAD4179961.1"/>
    <property type="molecule type" value="Genomic_DNA"/>
</dbReference>
<accession>A0A5N6N0C4</accession>
<name>A0A5N6N0C4_9ASTR</name>
<evidence type="ECO:0000256" key="1">
    <source>
        <dbReference type="SAM" id="MobiDB-lite"/>
    </source>
</evidence>
<organism evidence="2 3">
    <name type="scientific">Mikania micrantha</name>
    <name type="common">bitter vine</name>
    <dbReference type="NCBI Taxonomy" id="192012"/>
    <lineage>
        <taxon>Eukaryota</taxon>
        <taxon>Viridiplantae</taxon>
        <taxon>Streptophyta</taxon>
        <taxon>Embryophyta</taxon>
        <taxon>Tracheophyta</taxon>
        <taxon>Spermatophyta</taxon>
        <taxon>Magnoliopsida</taxon>
        <taxon>eudicotyledons</taxon>
        <taxon>Gunneridae</taxon>
        <taxon>Pentapetalae</taxon>
        <taxon>asterids</taxon>
        <taxon>campanulids</taxon>
        <taxon>Asterales</taxon>
        <taxon>Asteraceae</taxon>
        <taxon>Asteroideae</taxon>
        <taxon>Heliantheae alliance</taxon>
        <taxon>Eupatorieae</taxon>
        <taxon>Mikania</taxon>
    </lineage>
</organism>
<gene>
    <name evidence="2" type="ORF">E3N88_28552</name>
</gene>
<protein>
    <submittedName>
        <fullName evidence="2">Uncharacterized protein</fullName>
    </submittedName>
</protein>
<evidence type="ECO:0000313" key="2">
    <source>
        <dbReference type="EMBL" id="KAD4179961.1"/>
    </source>
</evidence>
<proteinExistence type="predicted"/>